<dbReference type="RefSeq" id="WP_136361083.1">
    <property type="nucleotide sequence ID" value="NZ_VRYN01000002.1"/>
</dbReference>
<dbReference type="AlphaFoldDB" id="A0A4D6GSN0"/>
<sequence length="275" mass="28761">MAAHTCYGVDFSGAATAGRTIWVTSAHADAGTLRVRDCARADDFLAAHYDGPPTTDRAPTLAALVSFIRSHPDAVFGLDFPFAVPRAIATDALGATTHGAVVAAVAAHDDGDDFAATCVEWATANADGATYLRRATDREHDALSPYHFFVAHQTYHGIASVLAPLDGAARIVPFDPPAAGGPVVAETYPAGVLDARGLPRTEYKGTEQAHTQRRVRILDGLADQSSVAVPDAIRATYRDDTGGDALDSLLAALGVSGCRDAWGHEPSSLTGHIYV</sequence>
<gene>
    <name evidence="2" type="ORF">APQ99_01447</name>
    <name evidence="1" type="ORF">HBSAL_02085</name>
</gene>
<dbReference type="GeneID" id="39854292"/>
<proteinExistence type="predicted"/>
<dbReference type="Proteomes" id="UP000323075">
    <property type="component" value="Unassembled WGS sequence"/>
</dbReference>
<evidence type="ECO:0000313" key="1">
    <source>
        <dbReference type="EMBL" id="QCC44146.1"/>
    </source>
</evidence>
<dbReference type="EMBL" id="VRYN01000002">
    <property type="protein sequence ID" value="TYO76806.1"/>
    <property type="molecule type" value="Genomic_DNA"/>
</dbReference>
<organism evidence="1 3">
    <name type="scientific">Halobacterium salinarum (strain ATCC 33171 / DSM 3754 / JCM 8978 / NBRC 102687 / NCIMB 764 / 91-R6)</name>
    <dbReference type="NCBI Taxonomy" id="2597657"/>
    <lineage>
        <taxon>Archaea</taxon>
        <taxon>Methanobacteriati</taxon>
        <taxon>Methanobacteriota</taxon>
        <taxon>Stenosarchaea group</taxon>
        <taxon>Halobacteria</taxon>
        <taxon>Halobacteriales</taxon>
        <taxon>Halobacteriaceae</taxon>
        <taxon>Halobacterium</taxon>
    </lineage>
</organism>
<evidence type="ECO:0008006" key="5">
    <source>
        <dbReference type="Google" id="ProtNLM"/>
    </source>
</evidence>
<evidence type="ECO:0000313" key="3">
    <source>
        <dbReference type="Proteomes" id="UP000296216"/>
    </source>
</evidence>
<dbReference type="EMBL" id="CP038631">
    <property type="protein sequence ID" value="QCC44146.1"/>
    <property type="molecule type" value="Genomic_DNA"/>
</dbReference>
<reference evidence="1 3" key="1">
    <citation type="journal article" date="2019" name="Microbiol. Resour. Announc.">
        <title>The Genome Sequence of the Halobacterium salinarum Type Strain Is Closely Related to That of Laboratory Strains NRC-1 and R1.</title>
        <authorList>
            <person name="Pfeiffer F."/>
            <person name="Marchfelder A."/>
            <person name="Habermann B."/>
            <person name="Dyall-Smith M.L."/>
        </authorList>
    </citation>
    <scope>NUCLEOTIDE SEQUENCE [LARGE SCALE GENOMIC DNA]</scope>
    <source>
        <strain evidence="1">91-R6</strain>
        <strain evidence="3">ATCC 33171 / DSM 3754 / JCM 8978 / NBRC 102687 / NCIMB 764 / 91-R6</strain>
    </source>
</reference>
<name>A0A4D6GSN0_HALS9</name>
<protein>
    <recommendedName>
        <fullName evidence="5">DUF429 family protein</fullName>
    </recommendedName>
</protein>
<accession>A0A4D6GSN0</accession>
<dbReference type="Proteomes" id="UP000296216">
    <property type="component" value="Chromosome"/>
</dbReference>
<evidence type="ECO:0000313" key="4">
    <source>
        <dbReference type="Proteomes" id="UP000323075"/>
    </source>
</evidence>
<reference evidence="1" key="3">
    <citation type="journal article" name="MicrobiologyOpen">
        <title>Whole-genome comparison between the type strain of Halobacterium salinarum (DSM 3754(T)) and the laboratory strains R1 and NRC-1.</title>
        <authorList>
            <person name="Pfeiffer F."/>
            <person name="Losensky G."/>
            <person name="Marchfelder A."/>
            <person name="Habermann B."/>
            <person name="Dyall-Smith M."/>
        </authorList>
    </citation>
    <scope>NUCLEOTIDE SEQUENCE</scope>
    <source>
        <strain evidence="1">91-R6</strain>
    </source>
</reference>
<reference evidence="2 4" key="2">
    <citation type="submission" date="2019-07" db="EMBL/GenBank/DDBJ databases">
        <title>Genomic Encyclopedia of Archaeal and Bacterial Type Strains, Phase II (KMG-II): from individual species to whole genera.</title>
        <authorList>
            <person name="Goeker M."/>
        </authorList>
    </citation>
    <scope>NUCLEOTIDE SEQUENCE [LARGE SCALE GENOMIC DNA]</scope>
    <source>
        <strain evidence="2 4">DSM 3754</strain>
    </source>
</reference>
<evidence type="ECO:0000313" key="2">
    <source>
        <dbReference type="EMBL" id="TYO76806.1"/>
    </source>
</evidence>